<dbReference type="SUPFAM" id="SSF53850">
    <property type="entry name" value="Periplasmic binding protein-like II"/>
    <property type="match status" value="1"/>
</dbReference>
<protein>
    <submittedName>
        <fullName evidence="7">EAL domain-containing protein</fullName>
    </submittedName>
</protein>
<feature type="domain" description="GGDEF" evidence="6">
    <location>
        <begin position="530"/>
        <end position="664"/>
    </location>
</feature>
<dbReference type="InterPro" id="IPR035919">
    <property type="entry name" value="EAL_sf"/>
</dbReference>
<dbReference type="RefSeq" id="WP_407326061.1">
    <property type="nucleotide sequence ID" value="NZ_CP136865.1"/>
</dbReference>
<dbReference type="Proteomes" id="UP001626549">
    <property type="component" value="Chromosome"/>
</dbReference>
<dbReference type="SUPFAM" id="SSF55785">
    <property type="entry name" value="PYP-like sensor domain (PAS domain)"/>
    <property type="match status" value="1"/>
</dbReference>
<dbReference type="InterPro" id="IPR035965">
    <property type="entry name" value="PAS-like_dom_sf"/>
</dbReference>
<feature type="compositionally biased region" description="Polar residues" evidence="1">
    <location>
        <begin position="956"/>
        <end position="965"/>
    </location>
</feature>
<feature type="domain" description="EAL" evidence="5">
    <location>
        <begin position="670"/>
        <end position="924"/>
    </location>
</feature>
<keyword evidence="8" id="KW-1185">Reference proteome</keyword>
<dbReference type="SUPFAM" id="SSF55073">
    <property type="entry name" value="Nucleotide cyclase"/>
    <property type="match status" value="1"/>
</dbReference>
<evidence type="ECO:0000259" key="5">
    <source>
        <dbReference type="PROSITE" id="PS50883"/>
    </source>
</evidence>
<keyword evidence="2" id="KW-0472">Membrane</keyword>
<dbReference type="SMART" id="SM00052">
    <property type="entry name" value="EAL"/>
    <property type="match status" value="1"/>
</dbReference>
<feature type="chain" id="PRO_5047549832" evidence="3">
    <location>
        <begin position="21"/>
        <end position="971"/>
    </location>
</feature>
<dbReference type="NCBIfam" id="TIGR00229">
    <property type="entry name" value="sensory_box"/>
    <property type="match status" value="1"/>
</dbReference>
<dbReference type="PANTHER" id="PTHR44757:SF2">
    <property type="entry name" value="BIOFILM ARCHITECTURE MAINTENANCE PROTEIN MBAA"/>
    <property type="match status" value="1"/>
</dbReference>
<sequence length="971" mass="109255">MSPWSMVRRLLSTMLFFVLAITGAQNGYSQGSEQVTIAVLEFDTQEVVARQMRPWLDGLNEQFANVQFTLEVLSIDELDTLARGGKSAIIVSDPYHYLRLRASDRMTAAFATMYRSSKAGNIGSLGGTILVSSQRDDLKTLLDLRGKTVAIGDFRDTGGFVLPMAELARVGMERSDIRWIEVGSQTDAVAELVDGRVDAVFLRSSLLEAMTRRGDLNPSLVSVLNRQKLGDYPFAVSTRLHPEWPLVATRGTSPEIVARILGAILWRPGGRYATDEGVFAGVNAPADYSGLESELRQLRLKPYDKPPSFSIFDIWRQHTLGVSTVVVLMFLALGLLLALLERNRRLATLWRDLQRSVKAQKADHQRLEDLNQHFELFLNRTTDFMYFKDASRRYVFTSRSFAELVGIPDRRGVEGLRDEDVFPPEIAEEYVRQEKELFRSREPLVDQRQRFKKLDGSMGWVSTYKWPVFSKDSSEITGLFGISRDITDLHDHEQQLERAAHYDALTGLPNRTLFSDRLDQAMASADRRLVELAVVYMDLDKFKEINDEHGHATGDELLMQLSQLFSRQIRRTDTVARLGGDEFVFLICDFNSRKECIALLDRLMSAIHETRVVSGVSMQVSASAGIAFYSPAMDVGPDHLLRQADQAMYRAKESGRSLYRISDEQEDSALRAFVEVFGDGIERGEFELFYQPLVDMRKGTVVGAEALVRWRHPERGLLPPDQFLPAMMGHRLAVKLDSWVRGEALAQQKLWHEQGLDLGMHVNVTALDITQPEFVPRLRADIAAAGNESTSGFTLEILESAAVADAARVNSVIEECRELGVNFALDDFGTGYSSLSHIKDLRASTVKIDQRFVQSMYASYDDFALLMAILSMARAFDREAVAEGVETIEQAEMLLLLGCSVAQGYLFSRPIPAADFERWVADWELPSSLRNTAKEYSSLPTRGAHEGRALWEQRTHSSQNRVSTRNVKRAP</sequence>
<evidence type="ECO:0000256" key="3">
    <source>
        <dbReference type="SAM" id="SignalP"/>
    </source>
</evidence>
<evidence type="ECO:0000256" key="2">
    <source>
        <dbReference type="SAM" id="Phobius"/>
    </source>
</evidence>
<dbReference type="InterPro" id="IPR000014">
    <property type="entry name" value="PAS"/>
</dbReference>
<gene>
    <name evidence="7" type="ORF">R0137_08815</name>
</gene>
<dbReference type="Gene3D" id="3.30.70.270">
    <property type="match status" value="1"/>
</dbReference>
<dbReference type="InterPro" id="IPR013656">
    <property type="entry name" value="PAS_4"/>
</dbReference>
<dbReference type="InterPro" id="IPR000700">
    <property type="entry name" value="PAS-assoc_C"/>
</dbReference>
<dbReference type="NCBIfam" id="TIGR00254">
    <property type="entry name" value="GGDEF"/>
    <property type="match status" value="1"/>
</dbReference>
<dbReference type="PROSITE" id="PS50113">
    <property type="entry name" value="PAC"/>
    <property type="match status" value="1"/>
</dbReference>
<feature type="domain" description="PAC" evidence="4">
    <location>
        <begin position="445"/>
        <end position="498"/>
    </location>
</feature>
<dbReference type="PROSITE" id="PS50887">
    <property type="entry name" value="GGDEF"/>
    <property type="match status" value="1"/>
</dbReference>
<keyword evidence="3" id="KW-0732">Signal</keyword>
<feature type="transmembrane region" description="Helical" evidence="2">
    <location>
        <begin position="320"/>
        <end position="340"/>
    </location>
</feature>
<keyword evidence="2" id="KW-1133">Transmembrane helix</keyword>
<dbReference type="CDD" id="cd01949">
    <property type="entry name" value="GGDEF"/>
    <property type="match status" value="1"/>
</dbReference>
<reference evidence="7 8" key="1">
    <citation type="submission" date="2023-10" db="EMBL/GenBank/DDBJ databases">
        <title>Two novel species belonging to the OM43/NOR5 clade.</title>
        <authorList>
            <person name="Park M."/>
        </authorList>
    </citation>
    <scope>NUCLEOTIDE SEQUENCE [LARGE SCALE GENOMIC DNA]</scope>
    <source>
        <strain evidence="7 8">IMCC45268</strain>
    </source>
</reference>
<dbReference type="Pfam" id="PF00563">
    <property type="entry name" value="EAL"/>
    <property type="match status" value="1"/>
</dbReference>
<dbReference type="Pfam" id="PF12974">
    <property type="entry name" value="Phosphonate-bd"/>
    <property type="match status" value="1"/>
</dbReference>
<dbReference type="EMBL" id="CP136865">
    <property type="protein sequence ID" value="WOJ95363.1"/>
    <property type="molecule type" value="Genomic_DNA"/>
</dbReference>
<name>A0ABZ0I9H2_9GAMM</name>
<accession>A0ABZ0I9H2</accession>
<feature type="signal peptide" evidence="3">
    <location>
        <begin position="1"/>
        <end position="20"/>
    </location>
</feature>
<proteinExistence type="predicted"/>
<dbReference type="Gene3D" id="3.20.20.450">
    <property type="entry name" value="EAL domain"/>
    <property type="match status" value="1"/>
</dbReference>
<organism evidence="7 8">
    <name type="scientific">Congregibacter brevis</name>
    <dbReference type="NCBI Taxonomy" id="3081201"/>
    <lineage>
        <taxon>Bacteria</taxon>
        <taxon>Pseudomonadati</taxon>
        <taxon>Pseudomonadota</taxon>
        <taxon>Gammaproteobacteria</taxon>
        <taxon>Cellvibrionales</taxon>
        <taxon>Halieaceae</taxon>
        <taxon>Congregibacter</taxon>
    </lineage>
</organism>
<dbReference type="SUPFAM" id="SSF141868">
    <property type="entry name" value="EAL domain-like"/>
    <property type="match status" value="1"/>
</dbReference>
<evidence type="ECO:0000313" key="7">
    <source>
        <dbReference type="EMBL" id="WOJ95363.1"/>
    </source>
</evidence>
<dbReference type="PANTHER" id="PTHR44757">
    <property type="entry name" value="DIGUANYLATE CYCLASE DGCP"/>
    <property type="match status" value="1"/>
</dbReference>
<dbReference type="Pfam" id="PF08448">
    <property type="entry name" value="PAS_4"/>
    <property type="match status" value="1"/>
</dbReference>
<dbReference type="InterPro" id="IPR052155">
    <property type="entry name" value="Biofilm_reg_signaling"/>
</dbReference>
<dbReference type="SMART" id="SM00267">
    <property type="entry name" value="GGDEF"/>
    <property type="match status" value="1"/>
</dbReference>
<evidence type="ECO:0000313" key="8">
    <source>
        <dbReference type="Proteomes" id="UP001626549"/>
    </source>
</evidence>
<dbReference type="Gene3D" id="3.30.450.20">
    <property type="entry name" value="PAS domain"/>
    <property type="match status" value="1"/>
</dbReference>
<feature type="region of interest" description="Disordered" evidence="1">
    <location>
        <begin position="947"/>
        <end position="971"/>
    </location>
</feature>
<dbReference type="Gene3D" id="3.40.190.10">
    <property type="entry name" value="Periplasmic binding protein-like II"/>
    <property type="match status" value="2"/>
</dbReference>
<dbReference type="InterPro" id="IPR001633">
    <property type="entry name" value="EAL_dom"/>
</dbReference>
<dbReference type="Pfam" id="PF00990">
    <property type="entry name" value="GGDEF"/>
    <property type="match status" value="1"/>
</dbReference>
<dbReference type="InterPro" id="IPR000160">
    <property type="entry name" value="GGDEF_dom"/>
</dbReference>
<evidence type="ECO:0000256" key="1">
    <source>
        <dbReference type="SAM" id="MobiDB-lite"/>
    </source>
</evidence>
<dbReference type="PROSITE" id="PS50883">
    <property type="entry name" value="EAL"/>
    <property type="match status" value="1"/>
</dbReference>
<dbReference type="CDD" id="cd01948">
    <property type="entry name" value="EAL"/>
    <property type="match status" value="1"/>
</dbReference>
<evidence type="ECO:0000259" key="4">
    <source>
        <dbReference type="PROSITE" id="PS50113"/>
    </source>
</evidence>
<dbReference type="InterPro" id="IPR029787">
    <property type="entry name" value="Nucleotide_cyclase"/>
</dbReference>
<dbReference type="InterPro" id="IPR043128">
    <property type="entry name" value="Rev_trsase/Diguanyl_cyclase"/>
</dbReference>
<evidence type="ECO:0000259" key="6">
    <source>
        <dbReference type="PROSITE" id="PS50887"/>
    </source>
</evidence>
<keyword evidence="2" id="KW-0812">Transmembrane</keyword>